<reference evidence="1 2" key="1">
    <citation type="submission" date="2019-03" db="EMBL/GenBank/DDBJ databases">
        <title>Genomic Encyclopedia of Type Strains, Phase IV (KMG-IV): sequencing the most valuable type-strain genomes for metagenomic binning, comparative biology and taxonomic classification.</title>
        <authorList>
            <person name="Goeker M."/>
        </authorList>
    </citation>
    <scope>NUCLEOTIDE SEQUENCE [LARGE SCALE GENOMIC DNA]</scope>
    <source>
        <strain evidence="1 2">LX-B</strain>
    </source>
</reference>
<dbReference type="InterPro" id="IPR031325">
    <property type="entry name" value="RHS_repeat"/>
</dbReference>
<dbReference type="Pfam" id="PF05593">
    <property type="entry name" value="RHS_repeat"/>
    <property type="match status" value="1"/>
</dbReference>
<evidence type="ECO:0000313" key="2">
    <source>
        <dbReference type="Proteomes" id="UP000295008"/>
    </source>
</evidence>
<dbReference type="AlphaFoldDB" id="A0A4R1QUJ4"/>
<comment type="caution">
    <text evidence="1">The sequence shown here is derived from an EMBL/GenBank/DDBJ whole genome shotgun (WGS) entry which is preliminary data.</text>
</comment>
<dbReference type="OrthoDB" id="1432909at2"/>
<sequence>MIATKDANSNILYFDYSWKYNYAYLTRIYKQDGTTIASYSYDMDANQQSGFDNGKPIQATDPKGNSFLYSYDGIGRLTTETLDNPDPKVGFTRSVTYDDANSIISFQFGNDTAGWQYGKVLYDPIFGEFRRIQRQLDGNWVTLKELAYDSNGNGVMGNEKENLVCHNSDYYIVRSAGIRR</sequence>
<dbReference type="Gene3D" id="2.180.10.10">
    <property type="entry name" value="RHS repeat-associated core"/>
    <property type="match status" value="1"/>
</dbReference>
<organism evidence="1 2">
    <name type="scientific">Hydrogenispora ethanolica</name>
    <dbReference type="NCBI Taxonomy" id="1082276"/>
    <lineage>
        <taxon>Bacteria</taxon>
        <taxon>Bacillati</taxon>
        <taxon>Bacillota</taxon>
        <taxon>Hydrogenispora</taxon>
    </lineage>
</organism>
<dbReference type="EMBL" id="SLUN01000070">
    <property type="protein sequence ID" value="TCL53820.1"/>
    <property type="molecule type" value="Genomic_DNA"/>
</dbReference>
<dbReference type="Proteomes" id="UP000295008">
    <property type="component" value="Unassembled WGS sequence"/>
</dbReference>
<evidence type="ECO:0000313" key="1">
    <source>
        <dbReference type="EMBL" id="TCL53820.1"/>
    </source>
</evidence>
<dbReference type="NCBIfam" id="TIGR01643">
    <property type="entry name" value="YD_repeat_2x"/>
    <property type="match status" value="1"/>
</dbReference>
<dbReference type="RefSeq" id="WP_132018269.1">
    <property type="nucleotide sequence ID" value="NZ_SLUN01000070.1"/>
</dbReference>
<keyword evidence="2" id="KW-1185">Reference proteome</keyword>
<accession>A0A4R1QUJ4</accession>
<dbReference type="InterPro" id="IPR006530">
    <property type="entry name" value="YD"/>
</dbReference>
<protein>
    <submittedName>
        <fullName evidence="1">YD repeat-containing protein</fullName>
    </submittedName>
</protein>
<gene>
    <name evidence="1" type="ORF">EDC14_10701</name>
</gene>
<name>A0A4R1QUJ4_HYDET</name>
<proteinExistence type="predicted"/>